<gene>
    <name evidence="3" type="ORF">TL08_12300</name>
</gene>
<evidence type="ECO:0000313" key="4">
    <source>
        <dbReference type="Proteomes" id="UP000095210"/>
    </source>
</evidence>
<keyword evidence="3" id="KW-0436">Ligase</keyword>
<dbReference type="PANTHER" id="PTHR39465">
    <property type="entry name" value="DNA LIGASE D, 3'-PHOSPHOESTERASE DOMAIN"/>
    <property type="match status" value="1"/>
</dbReference>
<keyword evidence="4" id="KW-1185">Reference proteome</keyword>
<dbReference type="PANTHER" id="PTHR39465:SF1">
    <property type="entry name" value="DNA LIGASE D 3'-PHOSPHOESTERASE DOMAIN-CONTAINING PROTEIN"/>
    <property type="match status" value="1"/>
</dbReference>
<evidence type="ECO:0000313" key="3">
    <source>
        <dbReference type="EMBL" id="AOS63274.1"/>
    </source>
</evidence>
<dbReference type="NCBIfam" id="TIGR02777">
    <property type="entry name" value="LigD_PE_dom"/>
    <property type="match status" value="1"/>
</dbReference>
<reference evidence="4" key="1">
    <citation type="submission" date="2016-03" db="EMBL/GenBank/DDBJ databases">
        <title>Complete genome sequence of the type strain Actinoalloteichus hymeniacidonis DSM 45092.</title>
        <authorList>
            <person name="Schaffert L."/>
            <person name="Albersmeier A."/>
            <person name="Winkler A."/>
            <person name="Kalinowski J."/>
            <person name="Zotchev S."/>
            <person name="Ruckert C."/>
        </authorList>
    </citation>
    <scope>NUCLEOTIDE SEQUENCE [LARGE SCALE GENOMIC DNA]</scope>
    <source>
        <strain evidence="4">HPA177(T) (DSM 45092(T))</strain>
    </source>
</reference>
<proteinExistence type="predicted"/>
<organism evidence="3 4">
    <name type="scientific">Actinoalloteichus hymeniacidonis</name>
    <dbReference type="NCBI Taxonomy" id="340345"/>
    <lineage>
        <taxon>Bacteria</taxon>
        <taxon>Bacillati</taxon>
        <taxon>Actinomycetota</taxon>
        <taxon>Actinomycetes</taxon>
        <taxon>Pseudonocardiales</taxon>
        <taxon>Pseudonocardiaceae</taxon>
        <taxon>Actinoalloteichus</taxon>
    </lineage>
</organism>
<dbReference type="EC" id="6.5.1.1" evidence="3"/>
<feature type="region of interest" description="Disordered" evidence="1">
    <location>
        <begin position="1"/>
        <end position="31"/>
    </location>
</feature>
<evidence type="ECO:0000256" key="1">
    <source>
        <dbReference type="SAM" id="MobiDB-lite"/>
    </source>
</evidence>
<name>A0AAC9HPU6_9PSEU</name>
<dbReference type="GO" id="GO:0003910">
    <property type="term" value="F:DNA ligase (ATP) activity"/>
    <property type="evidence" value="ECO:0007669"/>
    <property type="project" value="UniProtKB-EC"/>
</dbReference>
<feature type="compositionally biased region" description="Polar residues" evidence="1">
    <location>
        <begin position="177"/>
        <end position="188"/>
    </location>
</feature>
<dbReference type="RefSeq" id="WP_069848970.1">
    <property type="nucleotide sequence ID" value="NZ_CP014859.1"/>
</dbReference>
<evidence type="ECO:0000259" key="2">
    <source>
        <dbReference type="Pfam" id="PF13298"/>
    </source>
</evidence>
<feature type="domain" description="DNA ligase D 3'-phosphoesterase" evidence="2">
    <location>
        <begin position="36"/>
        <end position="149"/>
    </location>
</feature>
<sequence length="197" mass="21791">MSQRDQLTAYRSKRRPEVSGEPTGGTPREKQTFVIQRHDSRRLHFDLRLEIGGVLVSWAVPRGPSQDPSEKRLAVRTEDHPLDYARFEGVIPGGEYGAGRVVVWDIGTYQNISHDRHDEPVSIEEALERGHIGFWLHGTRLTGPFALTKTPTSGRQEPWLLVKARGVGTDRRAHPALTSTESVLTGQASPGAGGRSV</sequence>
<dbReference type="InterPro" id="IPR014144">
    <property type="entry name" value="LigD_PE_domain"/>
</dbReference>
<protein>
    <submittedName>
        <fullName evidence="3">DNA ligase D-like 3'-phosphoesterase domain-containing protein</fullName>
        <ecNumber evidence="3">6.5.1.1</ecNumber>
    </submittedName>
</protein>
<dbReference type="Pfam" id="PF13298">
    <property type="entry name" value="LigD_N"/>
    <property type="match status" value="1"/>
</dbReference>
<dbReference type="AlphaFoldDB" id="A0AAC9HPU6"/>
<dbReference type="KEGG" id="ahm:TL08_12300"/>
<feature type="region of interest" description="Disordered" evidence="1">
    <location>
        <begin position="171"/>
        <end position="197"/>
    </location>
</feature>
<dbReference type="EMBL" id="CP014859">
    <property type="protein sequence ID" value="AOS63274.1"/>
    <property type="molecule type" value="Genomic_DNA"/>
</dbReference>
<accession>A0AAC9HPU6</accession>
<dbReference type="Proteomes" id="UP000095210">
    <property type="component" value="Chromosome"/>
</dbReference>